<feature type="compositionally biased region" description="Polar residues" evidence="2">
    <location>
        <begin position="572"/>
        <end position="581"/>
    </location>
</feature>
<feature type="region of interest" description="Disordered" evidence="2">
    <location>
        <begin position="789"/>
        <end position="809"/>
    </location>
</feature>
<dbReference type="InterPro" id="IPR025836">
    <property type="entry name" value="Zn_knuckle_CX2CX4HX4C"/>
</dbReference>
<gene>
    <name evidence="4" type="ORF">LTRI10_LOCUS16634</name>
</gene>
<proteinExistence type="predicted"/>
<dbReference type="AlphaFoldDB" id="A0AAV2DN24"/>
<evidence type="ECO:0000313" key="4">
    <source>
        <dbReference type="EMBL" id="CAL1374792.1"/>
    </source>
</evidence>
<feature type="compositionally biased region" description="Basic and acidic residues" evidence="2">
    <location>
        <begin position="439"/>
        <end position="454"/>
    </location>
</feature>
<dbReference type="Proteomes" id="UP001497516">
    <property type="component" value="Chromosome 3"/>
</dbReference>
<organism evidence="4 5">
    <name type="scientific">Linum trigynum</name>
    <dbReference type="NCBI Taxonomy" id="586398"/>
    <lineage>
        <taxon>Eukaryota</taxon>
        <taxon>Viridiplantae</taxon>
        <taxon>Streptophyta</taxon>
        <taxon>Embryophyta</taxon>
        <taxon>Tracheophyta</taxon>
        <taxon>Spermatophyta</taxon>
        <taxon>Magnoliopsida</taxon>
        <taxon>eudicotyledons</taxon>
        <taxon>Gunneridae</taxon>
        <taxon>Pentapetalae</taxon>
        <taxon>rosids</taxon>
        <taxon>fabids</taxon>
        <taxon>Malpighiales</taxon>
        <taxon>Linaceae</taxon>
        <taxon>Linum</taxon>
    </lineage>
</organism>
<evidence type="ECO:0000259" key="3">
    <source>
        <dbReference type="PROSITE" id="PS50158"/>
    </source>
</evidence>
<evidence type="ECO:0000313" key="5">
    <source>
        <dbReference type="Proteomes" id="UP001497516"/>
    </source>
</evidence>
<dbReference type="GO" id="GO:0003676">
    <property type="term" value="F:nucleic acid binding"/>
    <property type="evidence" value="ECO:0007669"/>
    <property type="project" value="InterPro"/>
</dbReference>
<evidence type="ECO:0000256" key="2">
    <source>
        <dbReference type="SAM" id="MobiDB-lite"/>
    </source>
</evidence>
<dbReference type="Pfam" id="PF14392">
    <property type="entry name" value="zf-CCHC_4"/>
    <property type="match status" value="1"/>
</dbReference>
<feature type="region of interest" description="Disordered" evidence="2">
    <location>
        <begin position="421"/>
        <end position="461"/>
    </location>
</feature>
<feature type="compositionally biased region" description="Basic residues" evidence="2">
    <location>
        <begin position="602"/>
        <end position="622"/>
    </location>
</feature>
<feature type="compositionally biased region" description="Basic and acidic residues" evidence="2">
    <location>
        <begin position="800"/>
        <end position="809"/>
    </location>
</feature>
<evidence type="ECO:0000256" key="1">
    <source>
        <dbReference type="PROSITE-ProRule" id="PRU00047"/>
    </source>
</evidence>
<accession>A0AAV2DN24</accession>
<keyword evidence="1" id="KW-0863">Zinc-finger</keyword>
<dbReference type="GO" id="GO:0008270">
    <property type="term" value="F:zinc ion binding"/>
    <property type="evidence" value="ECO:0007669"/>
    <property type="project" value="UniProtKB-KW"/>
</dbReference>
<keyword evidence="1" id="KW-0479">Metal-binding</keyword>
<dbReference type="InterPro" id="IPR001878">
    <property type="entry name" value="Znf_CCHC"/>
</dbReference>
<feature type="domain" description="CCHC-type" evidence="3">
    <location>
        <begin position="363"/>
        <end position="376"/>
    </location>
</feature>
<dbReference type="Pfam" id="PF14111">
    <property type="entry name" value="DUF4283"/>
    <property type="match status" value="1"/>
</dbReference>
<dbReference type="PANTHER" id="PTHR31286">
    <property type="entry name" value="GLYCINE-RICH CELL WALL STRUCTURAL PROTEIN 1.8-LIKE"/>
    <property type="match status" value="1"/>
</dbReference>
<keyword evidence="5" id="KW-1185">Reference proteome</keyword>
<sequence length="809" mass="91249">MKRYSRTTDTPLNRIPGIFAQSRGIRQDCVPLSPLTALQQMGKLATPNRNPLRVHVLLKQKNPMVSWDAADPLYWACQPEISYSDLQVRHKAETLWQPNHRKTCKYSGKWIHSLSALCFLVWQQQKPVYRIQIIGSLFPWSLVDQWGSLSLDHNAVSLLCSQIRNMTSFSNDQVVCFTLDEVQSARIRNSRTLLGRLFSEGGLTTVELRDAINKPWQGQGRIKVKMVAHNLYEFVLPSETAKNWVLKQSPWVIADKIIHLRPWLPTITQRTFDELAVAPFRIQLWEIPEDCCTQRFGRKVATAMLGRVLEAGVYSCSESGQRFIKIKALLDFSKPLRSQFLASNEEMGEFWIRLKYEYLPTFCYKCGRVGHSRQTCSFDPPTRQERFGHHMTTKKLGRRVFEEEEGGQAFPGHHKSVWVNTSAQERREARQPNPPVNPYKREAGQTGRPMKEESPLWMGSSTQPFLTTEARQQQGRTKSRFPIVKSPKIQMGRLSRRGKLKKACDDSSRPMPPGEVEELSLTRRRRLIPENESEDEFIVQKIPKSATGCPLNSAIRAAKLVEKPVPAGVNKSPLSSAQVQAKQGGGRRMEHSPAATGETPLRPRKMRLRPAHQNNTKKKGGTRARPSEKGEEALSTHMPAQTAPLGPQPEADVLLGPQSMGGSKEGLGSIESASEADDQDFVIRRRDTKTQEHKTKAANVSRVRQAVRAFEAGLSLNEPSKTQIVHCPPIVEPALDGEKTVNEVEISASDFNEYGSNFSGPSEDGKKRRIDEVEGDIADLPSPKKLFVEDKDDLDSVEVASREWPHPDK</sequence>
<feature type="region of interest" description="Disordered" evidence="2">
    <location>
        <begin position="566"/>
        <end position="679"/>
    </location>
</feature>
<protein>
    <recommendedName>
        <fullName evidence="3">CCHC-type domain-containing protein</fullName>
    </recommendedName>
</protein>
<dbReference type="EMBL" id="OZ034816">
    <property type="protein sequence ID" value="CAL1374792.1"/>
    <property type="molecule type" value="Genomic_DNA"/>
</dbReference>
<name>A0AAV2DN24_9ROSI</name>
<dbReference type="InterPro" id="IPR040256">
    <property type="entry name" value="At4g02000-like"/>
</dbReference>
<feature type="region of interest" description="Disordered" evidence="2">
    <location>
        <begin position="494"/>
        <end position="516"/>
    </location>
</feature>
<dbReference type="PROSITE" id="PS50158">
    <property type="entry name" value="ZF_CCHC"/>
    <property type="match status" value="1"/>
</dbReference>
<reference evidence="4 5" key="1">
    <citation type="submission" date="2024-04" db="EMBL/GenBank/DDBJ databases">
        <authorList>
            <person name="Fracassetti M."/>
        </authorList>
    </citation>
    <scope>NUCLEOTIDE SEQUENCE [LARGE SCALE GENOMIC DNA]</scope>
</reference>
<keyword evidence="1" id="KW-0862">Zinc</keyword>
<dbReference type="InterPro" id="IPR025558">
    <property type="entry name" value="DUF4283"/>
</dbReference>
<dbReference type="PANTHER" id="PTHR31286:SF178">
    <property type="entry name" value="DUF4283 DOMAIN-CONTAINING PROTEIN"/>
    <property type="match status" value="1"/>
</dbReference>
<feature type="compositionally biased region" description="Basic and acidic residues" evidence="2">
    <location>
        <begin position="625"/>
        <end position="634"/>
    </location>
</feature>